<dbReference type="AlphaFoldDB" id="A0A1M6HFC8"/>
<name>A0A1M6HFC8_MALRU</name>
<dbReference type="STRING" id="1122189.SAMN02745165_01815"/>
<keyword evidence="5 6" id="KW-0472">Membrane</keyword>
<evidence type="ECO:0000256" key="5">
    <source>
        <dbReference type="ARBA" id="ARBA00023136"/>
    </source>
</evidence>
<dbReference type="Pfam" id="PF03899">
    <property type="entry name" value="ATP-synt_I"/>
    <property type="match status" value="1"/>
</dbReference>
<accession>A0A1M6HFC8</accession>
<protein>
    <submittedName>
        <fullName evidence="7">ATP synthase I chain</fullName>
    </submittedName>
</protein>
<evidence type="ECO:0000256" key="2">
    <source>
        <dbReference type="ARBA" id="ARBA00022475"/>
    </source>
</evidence>
<evidence type="ECO:0000256" key="6">
    <source>
        <dbReference type="SAM" id="Phobius"/>
    </source>
</evidence>
<comment type="subcellular location">
    <subcellularLocation>
        <location evidence="1">Cell membrane</location>
        <topology evidence="1">Multi-pass membrane protein</topology>
    </subcellularLocation>
</comment>
<dbReference type="InterPro" id="IPR005598">
    <property type="entry name" value="ATP_synth_I"/>
</dbReference>
<feature type="transmembrane region" description="Helical" evidence="6">
    <location>
        <begin position="36"/>
        <end position="54"/>
    </location>
</feature>
<gene>
    <name evidence="7" type="ORF">SAMN02745165_01815</name>
</gene>
<evidence type="ECO:0000256" key="4">
    <source>
        <dbReference type="ARBA" id="ARBA00022989"/>
    </source>
</evidence>
<dbReference type="RefSeq" id="WP_072908064.1">
    <property type="nucleotide sequence ID" value="NZ_FQZT01000005.1"/>
</dbReference>
<feature type="transmembrane region" description="Helical" evidence="6">
    <location>
        <begin position="98"/>
        <end position="117"/>
    </location>
</feature>
<keyword evidence="4 6" id="KW-1133">Transmembrane helix</keyword>
<dbReference type="EMBL" id="FQZT01000005">
    <property type="protein sequence ID" value="SHJ20882.1"/>
    <property type="molecule type" value="Genomic_DNA"/>
</dbReference>
<proteinExistence type="predicted"/>
<reference evidence="7 8" key="1">
    <citation type="submission" date="2016-11" db="EMBL/GenBank/DDBJ databases">
        <authorList>
            <person name="Jaros S."/>
            <person name="Januszkiewicz K."/>
            <person name="Wedrychowicz H."/>
        </authorList>
    </citation>
    <scope>NUCLEOTIDE SEQUENCE [LARGE SCALE GENOMIC DNA]</scope>
    <source>
        <strain evidence="7 8">DSM 5091</strain>
    </source>
</reference>
<feature type="transmembrane region" description="Helical" evidence="6">
    <location>
        <begin position="75"/>
        <end position="92"/>
    </location>
</feature>
<sequence length="121" mass="13711">MTQKDDQLLAVMARRNWIILIVLVLLSLFWQSPPVTYGVLAGGVLVIINYRWLGRSLLKVINDPQLHSAKGFKRNYFFRLIFIASAIYLLLVRGGVDPLALIVGLSVVVLNLMITTLKRLY</sequence>
<feature type="transmembrane region" description="Helical" evidence="6">
    <location>
        <begin position="12"/>
        <end position="30"/>
    </location>
</feature>
<evidence type="ECO:0000256" key="3">
    <source>
        <dbReference type="ARBA" id="ARBA00022692"/>
    </source>
</evidence>
<keyword evidence="3 6" id="KW-0812">Transmembrane</keyword>
<evidence type="ECO:0000313" key="7">
    <source>
        <dbReference type="EMBL" id="SHJ20882.1"/>
    </source>
</evidence>
<dbReference type="GO" id="GO:0005886">
    <property type="term" value="C:plasma membrane"/>
    <property type="evidence" value="ECO:0007669"/>
    <property type="project" value="UniProtKB-SubCell"/>
</dbReference>
<keyword evidence="2" id="KW-1003">Cell membrane</keyword>
<evidence type="ECO:0000313" key="8">
    <source>
        <dbReference type="Proteomes" id="UP000184171"/>
    </source>
</evidence>
<evidence type="ECO:0000256" key="1">
    <source>
        <dbReference type="ARBA" id="ARBA00004651"/>
    </source>
</evidence>
<dbReference type="Proteomes" id="UP000184171">
    <property type="component" value="Unassembled WGS sequence"/>
</dbReference>
<keyword evidence="8" id="KW-1185">Reference proteome</keyword>
<dbReference type="OrthoDB" id="5405758at2"/>
<organism evidence="7 8">
    <name type="scientific">Malonomonas rubra DSM 5091</name>
    <dbReference type="NCBI Taxonomy" id="1122189"/>
    <lineage>
        <taxon>Bacteria</taxon>
        <taxon>Pseudomonadati</taxon>
        <taxon>Thermodesulfobacteriota</taxon>
        <taxon>Desulfuromonadia</taxon>
        <taxon>Desulfuromonadales</taxon>
        <taxon>Geopsychrobacteraceae</taxon>
        <taxon>Malonomonas</taxon>
    </lineage>
</organism>